<name>A0A1G8HTW9_9HYPH</name>
<dbReference type="InterPro" id="IPR001173">
    <property type="entry name" value="Glyco_trans_2-like"/>
</dbReference>
<sequence length="319" mass="35395">MEHSKSPKVSLGLPVYNGENFLSDAIQSILDQDFGDFELVITDNASTDRTADICLEFAQRDRRIRYVRNVRNLGAGANFNRAFQLSTGEYFKWCAHDDRLGSGFLTDCVRALDANARHVIAYPRLLGIDETGQLTSYVERVLPDMGGSTPASRFRLMVAAHGWDAAMFGLWRRASLAKTTLHEPYYGSDCALLAEMALLGTFVHAPNAILYSRDHPTRSVRLPSSERLAWQNPDGSTANAFELSRRLKHLVAIAYRHRRTAPLGMTLLHLVAWILDPLLIARLFLELVGAVSPQLRAKLRGAGLGALKRIHAGSNRSPA</sequence>
<protein>
    <submittedName>
        <fullName evidence="2">Glycosyl transferase family 2</fullName>
    </submittedName>
</protein>
<dbReference type="RefSeq" id="WP_091590026.1">
    <property type="nucleotide sequence ID" value="NZ_FNEE01000001.1"/>
</dbReference>
<dbReference type="Gene3D" id="3.90.550.10">
    <property type="entry name" value="Spore Coat Polysaccharide Biosynthesis Protein SpsA, Chain A"/>
    <property type="match status" value="1"/>
</dbReference>
<accession>A0A1G8HTW9</accession>
<evidence type="ECO:0000313" key="2">
    <source>
        <dbReference type="EMBL" id="SDI10106.1"/>
    </source>
</evidence>
<feature type="domain" description="Glycosyltransferase 2-like" evidence="1">
    <location>
        <begin position="11"/>
        <end position="135"/>
    </location>
</feature>
<proteinExistence type="predicted"/>
<organism evidence="2 3">
    <name type="scientific">Mesorhizobium muleiense</name>
    <dbReference type="NCBI Taxonomy" id="1004279"/>
    <lineage>
        <taxon>Bacteria</taxon>
        <taxon>Pseudomonadati</taxon>
        <taxon>Pseudomonadota</taxon>
        <taxon>Alphaproteobacteria</taxon>
        <taxon>Hyphomicrobiales</taxon>
        <taxon>Phyllobacteriaceae</taxon>
        <taxon>Mesorhizobium</taxon>
    </lineage>
</organism>
<keyword evidence="2" id="KW-0808">Transferase</keyword>
<gene>
    <name evidence="2" type="ORF">SAMN05428953_101167</name>
</gene>
<dbReference type="InterPro" id="IPR029044">
    <property type="entry name" value="Nucleotide-diphossugar_trans"/>
</dbReference>
<keyword evidence="3" id="KW-1185">Reference proteome</keyword>
<dbReference type="Proteomes" id="UP000198894">
    <property type="component" value="Unassembled WGS sequence"/>
</dbReference>
<dbReference type="Pfam" id="PF00535">
    <property type="entry name" value="Glycos_transf_2"/>
    <property type="match status" value="1"/>
</dbReference>
<evidence type="ECO:0000313" key="3">
    <source>
        <dbReference type="Proteomes" id="UP000198894"/>
    </source>
</evidence>
<evidence type="ECO:0000259" key="1">
    <source>
        <dbReference type="Pfam" id="PF00535"/>
    </source>
</evidence>
<dbReference type="GO" id="GO:0016758">
    <property type="term" value="F:hexosyltransferase activity"/>
    <property type="evidence" value="ECO:0007669"/>
    <property type="project" value="UniProtKB-ARBA"/>
</dbReference>
<reference evidence="3" key="1">
    <citation type="submission" date="2016-10" db="EMBL/GenBank/DDBJ databases">
        <authorList>
            <person name="Varghese N."/>
            <person name="Submissions S."/>
        </authorList>
    </citation>
    <scope>NUCLEOTIDE SEQUENCE [LARGE SCALE GENOMIC DNA]</scope>
    <source>
        <strain evidence="3">CGMCC 1.11022</strain>
    </source>
</reference>
<dbReference type="PANTHER" id="PTHR22916">
    <property type="entry name" value="GLYCOSYLTRANSFERASE"/>
    <property type="match status" value="1"/>
</dbReference>
<dbReference type="EMBL" id="FNEE01000001">
    <property type="protein sequence ID" value="SDI10106.1"/>
    <property type="molecule type" value="Genomic_DNA"/>
</dbReference>
<dbReference type="CDD" id="cd00761">
    <property type="entry name" value="Glyco_tranf_GTA_type"/>
    <property type="match status" value="1"/>
</dbReference>
<dbReference type="SUPFAM" id="SSF53448">
    <property type="entry name" value="Nucleotide-diphospho-sugar transferases"/>
    <property type="match status" value="1"/>
</dbReference>
<dbReference type="AlphaFoldDB" id="A0A1G8HTW9"/>
<dbReference type="PANTHER" id="PTHR22916:SF56">
    <property type="entry name" value="GLYCOSYL TRANSFERASE"/>
    <property type="match status" value="1"/>
</dbReference>